<evidence type="ECO:0000256" key="1">
    <source>
        <dbReference type="SAM" id="Phobius"/>
    </source>
</evidence>
<keyword evidence="1" id="KW-0812">Transmembrane</keyword>
<feature type="transmembrane region" description="Helical" evidence="1">
    <location>
        <begin position="28"/>
        <end position="49"/>
    </location>
</feature>
<feature type="transmembrane region" description="Helical" evidence="1">
    <location>
        <begin position="69"/>
        <end position="89"/>
    </location>
</feature>
<proteinExistence type="predicted"/>
<sequence>MLLAPAPGIDAVAPTSPPVEAPRRFEGIAVLTAGALAGAAGLGLGLASAPQLAAVDRCTNCPPRLPPMALAAVALNTTSLGLLTVGAGVRGRVRGSRSPSRSGATPWMSAGGLITTGGLLFVAAGLGWQFAESSRASATPWTLLQIGLSSVVAGSSLLVYGLAYRKYAPSREIRVDMVPTAARGHLGLALVGRF</sequence>
<evidence type="ECO:0000313" key="3">
    <source>
        <dbReference type="Proteomes" id="UP001217838"/>
    </source>
</evidence>
<keyword evidence="1" id="KW-0472">Membrane</keyword>
<gene>
    <name evidence="2" type="ORF">POL58_18715</name>
</gene>
<dbReference type="EMBL" id="JAQNDN010000010">
    <property type="protein sequence ID" value="MDC0669793.1"/>
    <property type="molecule type" value="Genomic_DNA"/>
</dbReference>
<reference evidence="2 3" key="1">
    <citation type="submission" date="2022-11" db="EMBL/GenBank/DDBJ databases">
        <title>Minimal conservation of predation-associated metabolite biosynthetic gene clusters underscores biosynthetic potential of Myxococcota including descriptions for ten novel species: Archangium lansinium sp. nov., Myxococcus landrumus sp. nov., Nannocystis bai.</title>
        <authorList>
            <person name="Ahearne A."/>
            <person name="Stevens C."/>
            <person name="Dowd S."/>
        </authorList>
    </citation>
    <scope>NUCLEOTIDE SEQUENCE [LARGE SCALE GENOMIC DNA]</scope>
    <source>
        <strain evidence="2 3">NCELM</strain>
    </source>
</reference>
<keyword evidence="3" id="KW-1185">Reference proteome</keyword>
<comment type="caution">
    <text evidence="2">The sequence shown here is derived from an EMBL/GenBank/DDBJ whole genome shotgun (WGS) entry which is preliminary data.</text>
</comment>
<feature type="transmembrane region" description="Helical" evidence="1">
    <location>
        <begin position="143"/>
        <end position="164"/>
    </location>
</feature>
<accession>A0ABT5B6P8</accession>
<protein>
    <submittedName>
        <fullName evidence="2">Uncharacterized protein</fullName>
    </submittedName>
</protein>
<keyword evidence="1" id="KW-1133">Transmembrane helix</keyword>
<name>A0ABT5B6P8_9BACT</name>
<dbReference type="RefSeq" id="WP_271999595.1">
    <property type="nucleotide sequence ID" value="NZ_JAQNDN010000010.1"/>
</dbReference>
<dbReference type="Proteomes" id="UP001217838">
    <property type="component" value="Unassembled WGS sequence"/>
</dbReference>
<organism evidence="2 3">
    <name type="scientific">Nannocystis radixulma</name>
    <dbReference type="NCBI Taxonomy" id="2995305"/>
    <lineage>
        <taxon>Bacteria</taxon>
        <taxon>Pseudomonadati</taxon>
        <taxon>Myxococcota</taxon>
        <taxon>Polyangia</taxon>
        <taxon>Nannocystales</taxon>
        <taxon>Nannocystaceae</taxon>
        <taxon>Nannocystis</taxon>
    </lineage>
</organism>
<feature type="transmembrane region" description="Helical" evidence="1">
    <location>
        <begin position="110"/>
        <end position="131"/>
    </location>
</feature>
<evidence type="ECO:0000313" key="2">
    <source>
        <dbReference type="EMBL" id="MDC0669793.1"/>
    </source>
</evidence>